<dbReference type="Gene3D" id="3.90.550.10">
    <property type="entry name" value="Spore Coat Polysaccharide Biosynthesis Protein SpsA, Chain A"/>
    <property type="match status" value="1"/>
</dbReference>
<evidence type="ECO:0000259" key="1">
    <source>
        <dbReference type="Pfam" id="PF00535"/>
    </source>
</evidence>
<keyword evidence="3" id="KW-1185">Reference proteome</keyword>
<dbReference type="InterPro" id="IPR001173">
    <property type="entry name" value="Glyco_trans_2-like"/>
</dbReference>
<name>A0A2Z3HQU0_9CAUL</name>
<evidence type="ECO:0000313" key="3">
    <source>
        <dbReference type="Proteomes" id="UP000247763"/>
    </source>
</evidence>
<dbReference type="KEGG" id="phb:HYN04_10665"/>
<dbReference type="Pfam" id="PF00535">
    <property type="entry name" value="Glycos_transf_2"/>
    <property type="match status" value="1"/>
</dbReference>
<dbReference type="SUPFAM" id="SSF53448">
    <property type="entry name" value="Nucleotide-diphospho-sugar transferases"/>
    <property type="match status" value="1"/>
</dbReference>
<dbReference type="EMBL" id="CP029479">
    <property type="protein sequence ID" value="AWM78177.1"/>
    <property type="molecule type" value="Genomic_DNA"/>
</dbReference>
<dbReference type="InterPro" id="IPR050256">
    <property type="entry name" value="Glycosyltransferase_2"/>
</dbReference>
<keyword evidence="2" id="KW-0808">Transferase</keyword>
<dbReference type="PANTHER" id="PTHR48090:SF7">
    <property type="entry name" value="RFBJ PROTEIN"/>
    <property type="match status" value="1"/>
</dbReference>
<dbReference type="OrthoDB" id="3177103at2"/>
<accession>A0A2Z3HQU0</accession>
<dbReference type="GO" id="GO:0016740">
    <property type="term" value="F:transferase activity"/>
    <property type="evidence" value="ECO:0007669"/>
    <property type="project" value="UniProtKB-KW"/>
</dbReference>
<proteinExistence type="predicted"/>
<dbReference type="CDD" id="cd04179">
    <property type="entry name" value="DPM_DPG-synthase_like"/>
    <property type="match status" value="1"/>
</dbReference>
<dbReference type="PANTHER" id="PTHR48090">
    <property type="entry name" value="UNDECAPRENYL-PHOSPHATE 4-DEOXY-4-FORMAMIDO-L-ARABINOSE TRANSFERASE-RELATED"/>
    <property type="match status" value="1"/>
</dbReference>
<dbReference type="Proteomes" id="UP000247763">
    <property type="component" value="Chromosome"/>
</dbReference>
<dbReference type="InterPro" id="IPR029044">
    <property type="entry name" value="Nucleotide-diphossugar_trans"/>
</dbReference>
<sequence>MSREESLWFVIAAFNEGPMIAEVVRGVTPHARVVVVDDGSSDDTGDQALAGGACVATHLVNRGQGAALQTGIDFALSQGAGHVVTFDADGQHNVDEALEMVARCRTEGLDAVLGSRFLGTTVNMPALRRIVIKAAVIFTRLTTGLRLTDAHNGLRVLSREAARKIRIRQDRMAHASEILSQIARLHLNWREHPVTITYSEYSLAKGQKLSNSVRILEDILFGARS</sequence>
<feature type="domain" description="Glycosyltransferase 2-like" evidence="1">
    <location>
        <begin position="9"/>
        <end position="165"/>
    </location>
</feature>
<reference evidence="3" key="1">
    <citation type="submission" date="2018-05" db="EMBL/GenBank/DDBJ databases">
        <title>Genome sequencing of Phenylobacterium sp. HYN0004.</title>
        <authorList>
            <person name="Yi H."/>
            <person name="Baek C."/>
        </authorList>
    </citation>
    <scope>NUCLEOTIDE SEQUENCE [LARGE SCALE GENOMIC DNA]</scope>
    <source>
        <strain evidence="3">HYN0004</strain>
    </source>
</reference>
<dbReference type="AlphaFoldDB" id="A0A2Z3HQU0"/>
<dbReference type="RefSeq" id="WP_110450743.1">
    <property type="nucleotide sequence ID" value="NZ_CP029479.1"/>
</dbReference>
<evidence type="ECO:0000313" key="2">
    <source>
        <dbReference type="EMBL" id="AWM78177.1"/>
    </source>
</evidence>
<protein>
    <submittedName>
        <fullName evidence="2">Glycosyltransferase family 2 protein</fullName>
    </submittedName>
</protein>
<organism evidence="2 3">
    <name type="scientific">Phenylobacterium parvum</name>
    <dbReference type="NCBI Taxonomy" id="2201350"/>
    <lineage>
        <taxon>Bacteria</taxon>
        <taxon>Pseudomonadati</taxon>
        <taxon>Pseudomonadota</taxon>
        <taxon>Alphaproteobacteria</taxon>
        <taxon>Caulobacterales</taxon>
        <taxon>Caulobacteraceae</taxon>
        <taxon>Phenylobacterium</taxon>
    </lineage>
</organism>
<gene>
    <name evidence="2" type="ORF">HYN04_10665</name>
</gene>